<organism evidence="1 2">
    <name type="scientific">Ixodes persulcatus</name>
    <name type="common">Taiga tick</name>
    <dbReference type="NCBI Taxonomy" id="34615"/>
    <lineage>
        <taxon>Eukaryota</taxon>
        <taxon>Metazoa</taxon>
        <taxon>Ecdysozoa</taxon>
        <taxon>Arthropoda</taxon>
        <taxon>Chelicerata</taxon>
        <taxon>Arachnida</taxon>
        <taxon>Acari</taxon>
        <taxon>Parasitiformes</taxon>
        <taxon>Ixodida</taxon>
        <taxon>Ixodoidea</taxon>
        <taxon>Ixodidae</taxon>
        <taxon>Ixodinae</taxon>
        <taxon>Ixodes</taxon>
    </lineage>
</organism>
<dbReference type="EMBL" id="JABSTQ010004979">
    <property type="protein sequence ID" value="KAG0440464.1"/>
    <property type="molecule type" value="Genomic_DNA"/>
</dbReference>
<gene>
    <name evidence="1" type="ORF">HPB47_016271</name>
</gene>
<evidence type="ECO:0000313" key="1">
    <source>
        <dbReference type="EMBL" id="KAG0440464.1"/>
    </source>
</evidence>
<reference evidence="1 2" key="1">
    <citation type="journal article" date="2020" name="Cell">
        <title>Large-Scale Comparative Analyses of Tick Genomes Elucidate Their Genetic Diversity and Vector Capacities.</title>
        <authorList>
            <consortium name="Tick Genome and Microbiome Consortium (TIGMIC)"/>
            <person name="Jia N."/>
            <person name="Wang J."/>
            <person name="Shi W."/>
            <person name="Du L."/>
            <person name="Sun Y."/>
            <person name="Zhan W."/>
            <person name="Jiang J.F."/>
            <person name="Wang Q."/>
            <person name="Zhang B."/>
            <person name="Ji P."/>
            <person name="Bell-Sakyi L."/>
            <person name="Cui X.M."/>
            <person name="Yuan T.T."/>
            <person name="Jiang B.G."/>
            <person name="Yang W.F."/>
            <person name="Lam T.T."/>
            <person name="Chang Q.C."/>
            <person name="Ding S.J."/>
            <person name="Wang X.J."/>
            <person name="Zhu J.G."/>
            <person name="Ruan X.D."/>
            <person name="Zhao L."/>
            <person name="Wei J.T."/>
            <person name="Ye R.Z."/>
            <person name="Que T.C."/>
            <person name="Du C.H."/>
            <person name="Zhou Y.H."/>
            <person name="Cheng J.X."/>
            <person name="Dai P.F."/>
            <person name="Guo W.B."/>
            <person name="Han X.H."/>
            <person name="Huang E.J."/>
            <person name="Li L.F."/>
            <person name="Wei W."/>
            <person name="Gao Y.C."/>
            <person name="Liu J.Z."/>
            <person name="Shao H.Z."/>
            <person name="Wang X."/>
            <person name="Wang C.C."/>
            <person name="Yang T.C."/>
            <person name="Huo Q.B."/>
            <person name="Li W."/>
            <person name="Chen H.Y."/>
            <person name="Chen S.E."/>
            <person name="Zhou L.G."/>
            <person name="Ni X.B."/>
            <person name="Tian J.H."/>
            <person name="Sheng Y."/>
            <person name="Liu T."/>
            <person name="Pan Y.S."/>
            <person name="Xia L.Y."/>
            <person name="Li J."/>
            <person name="Zhao F."/>
            <person name="Cao W.C."/>
        </authorList>
    </citation>
    <scope>NUCLEOTIDE SEQUENCE [LARGE SCALE GENOMIC DNA]</scope>
    <source>
        <strain evidence="1">Iper-2018</strain>
    </source>
</reference>
<dbReference type="Proteomes" id="UP000805193">
    <property type="component" value="Unassembled WGS sequence"/>
</dbReference>
<evidence type="ECO:0000313" key="2">
    <source>
        <dbReference type="Proteomes" id="UP000805193"/>
    </source>
</evidence>
<comment type="caution">
    <text evidence="1">The sequence shown here is derived from an EMBL/GenBank/DDBJ whole genome shotgun (WGS) entry which is preliminary data.</text>
</comment>
<protein>
    <submittedName>
        <fullName evidence="1">Uncharacterized protein</fullName>
    </submittedName>
</protein>
<keyword evidence="2" id="KW-1185">Reference proteome</keyword>
<proteinExistence type="predicted"/>
<name>A0AC60QRA7_IXOPE</name>
<sequence>MSPTKLLNFRIFDVTDQKKRGGFNFIHVDTEQAGDDPGTVLFRSAGQARFSISNRLRIASYAQKIAPGKLTAIRFNLACTYWPLTSTTRRPGGPSSGPKNWEMEVHAFSPVPTDQECGYIRGINPRNTDAFLRNGLISESPIVHLKRFGEVRCAELRFDGPLPRFVKLFQVRFYAEPLKVRPTQCSACGRLGHVRSACTMPTACPTCTGKHPRGECPRAENPKCPNCGYYHHAANKRCPAYQRPKLEETIVRGTGCTRPEARKYTSYRYRYRIGLHRKSATSARAPTTK</sequence>
<accession>A0AC60QRA7</accession>